<dbReference type="Proteomes" id="UP001174694">
    <property type="component" value="Unassembled WGS sequence"/>
</dbReference>
<proteinExistence type="predicted"/>
<sequence>MPPVFLNRNPKADFDQVGTSPHGWIALHQARTSRQIVLVRDHPDATISDVGLVAKVAHVNIARILGVYFEKHSVYVVHEFLDLDLFEVFPLASEVEVASVMSQIISAIIYLASFPIILRVDTIRISFHGVVKLGIDMNYKPTTGSLTREADRAFLTAYAGETMMRLGGVTSWTQEAMDFLSILQSGSLPALAHPFLLKSKGSLALREPVKFAIQKLIAAG</sequence>
<dbReference type="EMBL" id="JANBVO010000105">
    <property type="protein sequence ID" value="KAJ9130136.1"/>
    <property type="molecule type" value="Genomic_DNA"/>
</dbReference>
<dbReference type="SUPFAM" id="SSF56112">
    <property type="entry name" value="Protein kinase-like (PK-like)"/>
    <property type="match status" value="1"/>
</dbReference>
<evidence type="ECO:0008006" key="3">
    <source>
        <dbReference type="Google" id="ProtNLM"/>
    </source>
</evidence>
<reference evidence="1" key="1">
    <citation type="submission" date="2022-07" db="EMBL/GenBank/DDBJ databases">
        <title>Fungi with potential for degradation of polypropylene.</title>
        <authorList>
            <person name="Gostincar C."/>
        </authorList>
    </citation>
    <scope>NUCLEOTIDE SEQUENCE</scope>
    <source>
        <strain evidence="1">EXF-13308</strain>
    </source>
</reference>
<dbReference type="InterPro" id="IPR011009">
    <property type="entry name" value="Kinase-like_dom_sf"/>
</dbReference>
<comment type="caution">
    <text evidence="1">The sequence shown here is derived from an EMBL/GenBank/DDBJ whole genome shotgun (WGS) entry which is preliminary data.</text>
</comment>
<gene>
    <name evidence="1" type="ORF">NKR23_g12333</name>
</gene>
<dbReference type="Gene3D" id="1.10.510.10">
    <property type="entry name" value="Transferase(Phosphotransferase) domain 1"/>
    <property type="match status" value="1"/>
</dbReference>
<accession>A0AA38RGG9</accession>
<evidence type="ECO:0000313" key="1">
    <source>
        <dbReference type="EMBL" id="KAJ9130136.1"/>
    </source>
</evidence>
<organism evidence="1 2">
    <name type="scientific">Pleurostoma richardsiae</name>
    <dbReference type="NCBI Taxonomy" id="41990"/>
    <lineage>
        <taxon>Eukaryota</taxon>
        <taxon>Fungi</taxon>
        <taxon>Dikarya</taxon>
        <taxon>Ascomycota</taxon>
        <taxon>Pezizomycotina</taxon>
        <taxon>Sordariomycetes</taxon>
        <taxon>Sordariomycetidae</taxon>
        <taxon>Calosphaeriales</taxon>
        <taxon>Pleurostomataceae</taxon>
        <taxon>Pleurostoma</taxon>
    </lineage>
</organism>
<keyword evidence="2" id="KW-1185">Reference proteome</keyword>
<protein>
    <recommendedName>
        <fullName evidence="3">Protein kinase domain-containing protein</fullName>
    </recommendedName>
</protein>
<evidence type="ECO:0000313" key="2">
    <source>
        <dbReference type="Proteomes" id="UP001174694"/>
    </source>
</evidence>
<dbReference type="AlphaFoldDB" id="A0AA38RGG9"/>
<name>A0AA38RGG9_9PEZI</name>